<dbReference type="Proteomes" id="UP000799770">
    <property type="component" value="Unassembled WGS sequence"/>
</dbReference>
<feature type="region of interest" description="Disordered" evidence="2">
    <location>
        <begin position="288"/>
        <end position="516"/>
    </location>
</feature>
<organism evidence="4 5">
    <name type="scientific">Lophiotrema nucula</name>
    <dbReference type="NCBI Taxonomy" id="690887"/>
    <lineage>
        <taxon>Eukaryota</taxon>
        <taxon>Fungi</taxon>
        <taxon>Dikarya</taxon>
        <taxon>Ascomycota</taxon>
        <taxon>Pezizomycotina</taxon>
        <taxon>Dothideomycetes</taxon>
        <taxon>Pleosporomycetidae</taxon>
        <taxon>Pleosporales</taxon>
        <taxon>Lophiotremataceae</taxon>
        <taxon>Lophiotrema</taxon>
    </lineage>
</organism>
<sequence length="574" mass="64508">MPNTAYNVLERPRTRRPRSTSRFWFRQQEDDRRTHPSPPTAILAIANTSFPKWEWRIYEPGPEVYDSLSRLRRAPPTITPALSDECPIPHAETRILDRRQTEDGFYRQYYRVQIRRWASSPGAQQNGASNASSARSSEAAEEVDEEVDEEVEEVDNSRILRYVSRRELERFENAEFRAETEAEAVAKRAAAEELARMRLEKNARVPGAGRGRGRGKGSRMLAGLGLCEDKVVRRGRPPKKAWFRGRGGRGYGKVGGREADTEDMEDAIEGMGDDEGMQMDGREDLKRVIDEIEEEEEPEDTQLDSNTLVMRRSSFVLGSALADSPTLLQRKIPELSEIEQSSSEEEDRSSISSAAQQLMTERDHKQPTPAEASDSDSDSNSDDRGRRSTKRRKTESTSSSRLPPSSSRKPTKSAPSKPLSRMTLHSRAPAPQNRDPDSTSESESSSSVEEVPESIDLLKQFTTQPSHRTSTSTSTSTVSQHIPQAPTASPSKPNPNSPPEEAVNDDDDDDDDNDDEIAISAILAHSYDDGTKYYLVKWAGYKDAEDWVVETELAGAREMVEEYERRGGRRRGRK</sequence>
<dbReference type="AlphaFoldDB" id="A0A6A5Z081"/>
<feature type="region of interest" description="Disordered" evidence="2">
    <location>
        <begin position="238"/>
        <end position="263"/>
    </location>
</feature>
<dbReference type="PROSITE" id="PS50013">
    <property type="entry name" value="CHROMO_2"/>
    <property type="match status" value="1"/>
</dbReference>
<feature type="compositionally biased region" description="Acidic residues" evidence="2">
    <location>
        <begin position="291"/>
        <end position="302"/>
    </location>
</feature>
<comment type="subunit">
    <text evidence="1">Component of the NuA4 histone acetyltransferase complex.</text>
</comment>
<dbReference type="SMART" id="SM00298">
    <property type="entry name" value="CHROMO"/>
    <property type="match status" value="1"/>
</dbReference>
<dbReference type="InterPro" id="IPR023780">
    <property type="entry name" value="Chromo_domain"/>
</dbReference>
<dbReference type="GO" id="GO:0006338">
    <property type="term" value="P:chromatin remodeling"/>
    <property type="evidence" value="ECO:0007669"/>
    <property type="project" value="UniProtKB-ARBA"/>
</dbReference>
<dbReference type="CDD" id="cd00024">
    <property type="entry name" value="CD_CSD"/>
    <property type="match status" value="1"/>
</dbReference>
<dbReference type="InterPro" id="IPR016197">
    <property type="entry name" value="Chromo-like_dom_sf"/>
</dbReference>
<keyword evidence="5" id="KW-1185">Reference proteome</keyword>
<evidence type="ECO:0000313" key="4">
    <source>
        <dbReference type="EMBL" id="KAF2112257.1"/>
    </source>
</evidence>
<feature type="compositionally biased region" description="Acidic residues" evidence="2">
    <location>
        <begin position="139"/>
        <end position="151"/>
    </location>
</feature>
<dbReference type="SUPFAM" id="SSF54160">
    <property type="entry name" value="Chromo domain-like"/>
    <property type="match status" value="1"/>
</dbReference>
<feature type="compositionally biased region" description="Low complexity" evidence="2">
    <location>
        <begin position="439"/>
        <end position="449"/>
    </location>
</feature>
<dbReference type="OrthoDB" id="433924at2759"/>
<evidence type="ECO:0000256" key="1">
    <source>
        <dbReference type="ARBA" id="ARBA00011353"/>
    </source>
</evidence>
<gene>
    <name evidence="4" type="ORF">BDV96DRAFT_649063</name>
</gene>
<accession>A0A6A5Z081</accession>
<evidence type="ECO:0000313" key="5">
    <source>
        <dbReference type="Proteomes" id="UP000799770"/>
    </source>
</evidence>
<dbReference type="Gene3D" id="2.40.50.40">
    <property type="match status" value="1"/>
</dbReference>
<proteinExistence type="predicted"/>
<feature type="compositionally biased region" description="Low complexity" evidence="2">
    <location>
        <begin position="396"/>
        <end position="418"/>
    </location>
</feature>
<evidence type="ECO:0000259" key="3">
    <source>
        <dbReference type="PROSITE" id="PS50013"/>
    </source>
</evidence>
<evidence type="ECO:0000256" key="2">
    <source>
        <dbReference type="SAM" id="MobiDB-lite"/>
    </source>
</evidence>
<protein>
    <recommendedName>
        <fullName evidence="3">Chromo domain-containing protein</fullName>
    </recommendedName>
</protein>
<feature type="compositionally biased region" description="Basic residues" evidence="2">
    <location>
        <begin position="238"/>
        <end position="247"/>
    </location>
</feature>
<feature type="region of interest" description="Disordered" evidence="2">
    <location>
        <begin position="120"/>
        <end position="151"/>
    </location>
</feature>
<feature type="compositionally biased region" description="Low complexity" evidence="2">
    <location>
        <begin position="462"/>
        <end position="491"/>
    </location>
</feature>
<dbReference type="EMBL" id="ML977331">
    <property type="protein sequence ID" value="KAF2112257.1"/>
    <property type="molecule type" value="Genomic_DNA"/>
</dbReference>
<feature type="compositionally biased region" description="Acidic residues" evidence="2">
    <location>
        <begin position="502"/>
        <end position="516"/>
    </location>
</feature>
<feature type="compositionally biased region" description="Low complexity" evidence="2">
    <location>
        <begin position="128"/>
        <end position="137"/>
    </location>
</feature>
<dbReference type="Pfam" id="PF00385">
    <property type="entry name" value="Chromo"/>
    <property type="match status" value="1"/>
</dbReference>
<dbReference type="InterPro" id="IPR000953">
    <property type="entry name" value="Chromo/chromo_shadow_dom"/>
</dbReference>
<name>A0A6A5Z081_9PLEO</name>
<reference evidence="4" key="1">
    <citation type="journal article" date="2020" name="Stud. Mycol.">
        <title>101 Dothideomycetes genomes: a test case for predicting lifestyles and emergence of pathogens.</title>
        <authorList>
            <person name="Haridas S."/>
            <person name="Albert R."/>
            <person name="Binder M."/>
            <person name="Bloem J."/>
            <person name="Labutti K."/>
            <person name="Salamov A."/>
            <person name="Andreopoulos B."/>
            <person name="Baker S."/>
            <person name="Barry K."/>
            <person name="Bills G."/>
            <person name="Bluhm B."/>
            <person name="Cannon C."/>
            <person name="Castanera R."/>
            <person name="Culley D."/>
            <person name="Daum C."/>
            <person name="Ezra D."/>
            <person name="Gonzalez J."/>
            <person name="Henrissat B."/>
            <person name="Kuo A."/>
            <person name="Liang C."/>
            <person name="Lipzen A."/>
            <person name="Lutzoni F."/>
            <person name="Magnuson J."/>
            <person name="Mondo S."/>
            <person name="Nolan M."/>
            <person name="Ohm R."/>
            <person name="Pangilinan J."/>
            <person name="Park H.-J."/>
            <person name="Ramirez L."/>
            <person name="Alfaro M."/>
            <person name="Sun H."/>
            <person name="Tritt A."/>
            <person name="Yoshinaga Y."/>
            <person name="Zwiers L.-H."/>
            <person name="Turgeon B."/>
            <person name="Goodwin S."/>
            <person name="Spatafora J."/>
            <person name="Crous P."/>
            <person name="Grigoriev I."/>
        </authorList>
    </citation>
    <scope>NUCLEOTIDE SEQUENCE</scope>
    <source>
        <strain evidence="4">CBS 627.86</strain>
    </source>
</reference>
<feature type="domain" description="Chromo" evidence="3">
    <location>
        <begin position="517"/>
        <end position="574"/>
    </location>
</feature>